<dbReference type="Pfam" id="PF00206">
    <property type="entry name" value="Lyase_1"/>
    <property type="match status" value="1"/>
</dbReference>
<keyword evidence="7 13" id="KW-0456">Lyase</keyword>
<dbReference type="CDD" id="cd01598">
    <property type="entry name" value="PurB"/>
    <property type="match status" value="1"/>
</dbReference>
<dbReference type="RefSeq" id="WP_237362482.1">
    <property type="nucleotide sequence ID" value="NZ_CAKLDM010000002.1"/>
</dbReference>
<dbReference type="EMBL" id="CAKLDM010000002">
    <property type="protein sequence ID" value="CAH0540588.1"/>
    <property type="molecule type" value="Genomic_DNA"/>
</dbReference>
<comment type="similarity">
    <text evidence="3 13">Belongs to the lyase 1 family. Adenylosuccinate lyase subfamily.</text>
</comment>
<dbReference type="EC" id="4.3.2.2" evidence="4 12"/>
<sequence>MELSALTAVSPVDGRYGSKTIALREIFSEFGLLKYRTIVEIRWLQKLSQTDGIKEVPAFSAEANQYLNDIASNFSESDAARIKEIERTTNHDVKAVEYFLKEKVSAVPELDAVNEFIHFACTSEDINNTSHALMLKEARETVILPEIRNIIDAISKLAEEYRDIPLLSRTHGQPASPTTMGKEMANVAYRMERQYKQIENVEILAKINGAVGNYNAHLSAYPELDWHTFSEEFVTQSLGVTWNPYTTQIEPHDYIAELFDAIARFNTILIDFDRDVWGYIALGHFKQKTIAGEIGSSTMPHKVNPIDFENSEGNLGLANAVFGHLAQKLPISRWQRDLTDSTVLRNLGVGVGYAIIAYTSTLKGISKLEVNRDALLAELDQNWEVLAEPVQTVMRRYGIEKPYEKLKELTRGKRVDGEAMRNFIDGLELPENEKARLKEMTPANYIGQAIELTDKL</sequence>
<comment type="pathway">
    <text evidence="2 13">Purine metabolism; AMP biosynthesis via de novo pathway; AMP from IMP: step 2/2.</text>
</comment>
<evidence type="ECO:0000256" key="3">
    <source>
        <dbReference type="ARBA" id="ARBA00008273"/>
    </source>
</evidence>
<comment type="function">
    <text evidence="9">Catalyzes two reactions in de novo purine nucleotide biosynthesis. Catalyzes the breakdown of 5-aminoimidazole- (N-succinylocarboxamide) ribotide (SAICAR or 2-[5-amino-1-(5-phospho-beta-D-ribosyl)imidazole-4-carboxamido]succinate) to 5-aminoimidazole-4-carboxamide ribotide (AICAR or 5-amino-1-(5-phospho-beta-D-ribosyl)imidazole-4-carboxamide) and fumarate, and of adenylosuccinate (ADS or N(6)-(1,2-dicarboxyethyl)-AMP) to adenosine monophosphate (AMP) and fumarate.</text>
</comment>
<keyword evidence="17" id="KW-1185">Reference proteome</keyword>
<feature type="domain" description="Fumarate lyase N-terminal" evidence="14">
    <location>
        <begin position="14"/>
        <end position="313"/>
    </location>
</feature>
<evidence type="ECO:0000256" key="2">
    <source>
        <dbReference type="ARBA" id="ARBA00004734"/>
    </source>
</evidence>
<dbReference type="NCBIfam" id="NF006764">
    <property type="entry name" value="PRK09285.1"/>
    <property type="match status" value="1"/>
</dbReference>
<evidence type="ECO:0000256" key="8">
    <source>
        <dbReference type="ARBA" id="ARBA00024477"/>
    </source>
</evidence>
<dbReference type="InterPro" id="IPR008948">
    <property type="entry name" value="L-Aspartase-like"/>
</dbReference>
<name>A0ABN8EAN5_9VIBR</name>
<dbReference type="InterPro" id="IPR047136">
    <property type="entry name" value="PurB_bact"/>
</dbReference>
<organism evidence="16 17">
    <name type="scientific">Vibrio marisflavi CECT 7928</name>
    <dbReference type="NCBI Taxonomy" id="634439"/>
    <lineage>
        <taxon>Bacteria</taxon>
        <taxon>Pseudomonadati</taxon>
        <taxon>Pseudomonadota</taxon>
        <taxon>Gammaproteobacteria</taxon>
        <taxon>Vibrionales</taxon>
        <taxon>Vibrionaceae</taxon>
        <taxon>Vibrio</taxon>
    </lineage>
</organism>
<keyword evidence="6 13" id="KW-0658">Purine biosynthesis</keyword>
<dbReference type="GO" id="GO:0016829">
    <property type="term" value="F:lyase activity"/>
    <property type="evidence" value="ECO:0007669"/>
    <property type="project" value="UniProtKB-KW"/>
</dbReference>
<dbReference type="Gene3D" id="1.10.40.30">
    <property type="entry name" value="Fumarase/aspartase (C-terminal domain)"/>
    <property type="match status" value="1"/>
</dbReference>
<dbReference type="SUPFAM" id="SSF48557">
    <property type="entry name" value="L-aspartase-like"/>
    <property type="match status" value="1"/>
</dbReference>
<proteinExistence type="inferred from homology"/>
<dbReference type="Pfam" id="PF08328">
    <property type="entry name" value="ASL_C"/>
    <property type="match status" value="1"/>
</dbReference>
<dbReference type="Gene3D" id="1.20.200.10">
    <property type="entry name" value="Fumarase/aspartase (Central domain)"/>
    <property type="match status" value="1"/>
</dbReference>
<dbReference type="Proteomes" id="UP000838748">
    <property type="component" value="Unassembled WGS sequence"/>
</dbReference>
<evidence type="ECO:0000256" key="4">
    <source>
        <dbReference type="ARBA" id="ARBA00012339"/>
    </source>
</evidence>
<comment type="catalytic activity">
    <reaction evidence="11">
        <text>N(6)-(1,2-dicarboxyethyl)-AMP = fumarate + AMP</text>
        <dbReference type="Rhea" id="RHEA:16853"/>
        <dbReference type="ChEBI" id="CHEBI:29806"/>
        <dbReference type="ChEBI" id="CHEBI:57567"/>
        <dbReference type="ChEBI" id="CHEBI:456215"/>
        <dbReference type="EC" id="4.3.2.2"/>
    </reaction>
    <physiologicalReaction direction="left-to-right" evidence="11">
        <dbReference type="Rhea" id="RHEA:16854"/>
    </physiologicalReaction>
</comment>
<reference evidence="16" key="1">
    <citation type="submission" date="2021-11" db="EMBL/GenBank/DDBJ databases">
        <authorList>
            <person name="Rodrigo-Torres L."/>
            <person name="Arahal R. D."/>
            <person name="Lucena T."/>
        </authorList>
    </citation>
    <scope>NUCLEOTIDE SEQUENCE</scope>
    <source>
        <strain evidence="16">CECT 7928</strain>
    </source>
</reference>
<evidence type="ECO:0000313" key="17">
    <source>
        <dbReference type="Proteomes" id="UP000838748"/>
    </source>
</evidence>
<evidence type="ECO:0000259" key="14">
    <source>
        <dbReference type="Pfam" id="PF00206"/>
    </source>
</evidence>
<evidence type="ECO:0000256" key="7">
    <source>
        <dbReference type="ARBA" id="ARBA00023239"/>
    </source>
</evidence>
<dbReference type="InterPro" id="IPR004769">
    <property type="entry name" value="Pur_lyase"/>
</dbReference>
<dbReference type="InterPro" id="IPR000362">
    <property type="entry name" value="Fumarate_lyase_fam"/>
</dbReference>
<evidence type="ECO:0000259" key="15">
    <source>
        <dbReference type="Pfam" id="PF08328"/>
    </source>
</evidence>
<comment type="catalytic activity">
    <reaction evidence="8">
        <text>(2S)-2-[5-amino-1-(5-phospho-beta-D-ribosyl)imidazole-4-carboxamido]succinate = 5-amino-1-(5-phospho-beta-D-ribosyl)imidazole-4-carboxamide + fumarate</text>
        <dbReference type="Rhea" id="RHEA:23920"/>
        <dbReference type="ChEBI" id="CHEBI:29806"/>
        <dbReference type="ChEBI" id="CHEBI:58443"/>
        <dbReference type="ChEBI" id="CHEBI:58475"/>
        <dbReference type="EC" id="4.3.2.2"/>
    </reaction>
    <physiologicalReaction direction="left-to-right" evidence="8">
        <dbReference type="Rhea" id="RHEA:23921"/>
    </physiologicalReaction>
</comment>
<comment type="caution">
    <text evidence="16">The sequence shown here is derived from an EMBL/GenBank/DDBJ whole genome shotgun (WGS) entry which is preliminary data.</text>
</comment>
<evidence type="ECO:0000256" key="6">
    <source>
        <dbReference type="ARBA" id="ARBA00022755"/>
    </source>
</evidence>
<dbReference type="PANTHER" id="PTHR43411:SF1">
    <property type="entry name" value="ADENYLOSUCCINATE LYASE"/>
    <property type="match status" value="1"/>
</dbReference>
<dbReference type="Gene3D" id="1.10.275.10">
    <property type="entry name" value="Fumarase/aspartase (N-terminal domain)"/>
    <property type="match status" value="1"/>
</dbReference>
<gene>
    <name evidence="16" type="primary">purB</name>
    <name evidence="16" type="ORF">VMF7928_02970</name>
</gene>
<evidence type="ECO:0000256" key="9">
    <source>
        <dbReference type="ARBA" id="ARBA00025012"/>
    </source>
</evidence>
<evidence type="ECO:0000256" key="5">
    <source>
        <dbReference type="ARBA" id="ARBA00017058"/>
    </source>
</evidence>
<evidence type="ECO:0000256" key="11">
    <source>
        <dbReference type="ARBA" id="ARBA00049115"/>
    </source>
</evidence>
<dbReference type="NCBIfam" id="TIGR00928">
    <property type="entry name" value="purB"/>
    <property type="match status" value="1"/>
</dbReference>
<dbReference type="PANTHER" id="PTHR43411">
    <property type="entry name" value="ADENYLOSUCCINATE LYASE"/>
    <property type="match status" value="1"/>
</dbReference>
<evidence type="ECO:0000313" key="16">
    <source>
        <dbReference type="EMBL" id="CAH0540588.1"/>
    </source>
</evidence>
<protein>
    <recommendedName>
        <fullName evidence="5 12">Adenylosuccinate lyase</fullName>
        <shortName evidence="13">ASL</shortName>
        <ecNumber evidence="4 12">4.3.2.2</ecNumber>
    </recommendedName>
    <alternativeName>
        <fullName evidence="10 13">Adenylosuccinase</fullName>
    </alternativeName>
</protein>
<dbReference type="InterPro" id="IPR020557">
    <property type="entry name" value="Fumarate_lyase_CS"/>
</dbReference>
<dbReference type="InterPro" id="IPR022761">
    <property type="entry name" value="Fumarate_lyase_N"/>
</dbReference>
<accession>A0ABN8EAN5</accession>
<comment type="pathway">
    <text evidence="1 13">Purine metabolism; IMP biosynthesis via de novo pathway; 5-amino-1-(5-phospho-D-ribosyl)imidazole-4-carboxamide from 5-amino-1-(5-phospho-D-ribosyl)imidazole-4-carboxylate: step 2/2.</text>
</comment>
<evidence type="ECO:0000256" key="1">
    <source>
        <dbReference type="ARBA" id="ARBA00004706"/>
    </source>
</evidence>
<evidence type="ECO:0000256" key="12">
    <source>
        <dbReference type="NCBIfam" id="TIGR00928"/>
    </source>
</evidence>
<dbReference type="InterPro" id="IPR024083">
    <property type="entry name" value="Fumarase/histidase_N"/>
</dbReference>
<dbReference type="InterPro" id="IPR013539">
    <property type="entry name" value="PurB_C"/>
</dbReference>
<evidence type="ECO:0000256" key="10">
    <source>
        <dbReference type="ARBA" id="ARBA00030717"/>
    </source>
</evidence>
<dbReference type="PRINTS" id="PR00149">
    <property type="entry name" value="FUMRATELYASE"/>
</dbReference>
<feature type="domain" description="Adenylosuccinate lyase PurB C-terminal" evidence="15">
    <location>
        <begin position="332"/>
        <end position="446"/>
    </location>
</feature>
<dbReference type="PROSITE" id="PS00163">
    <property type="entry name" value="FUMARATE_LYASES"/>
    <property type="match status" value="1"/>
</dbReference>
<evidence type="ECO:0000256" key="13">
    <source>
        <dbReference type="RuleBase" id="RU361172"/>
    </source>
</evidence>